<dbReference type="GeneID" id="6165849"/>
<dbReference type="GO" id="GO:0016491">
    <property type="term" value="F:oxidoreductase activity"/>
    <property type="evidence" value="ECO:0007669"/>
    <property type="project" value="UniProtKB-KW"/>
</dbReference>
<evidence type="ECO:0000256" key="2">
    <source>
        <dbReference type="ARBA" id="ARBA00009410"/>
    </source>
</evidence>
<dbReference type="InterPro" id="IPR036188">
    <property type="entry name" value="FAD/NAD-bd_sf"/>
</dbReference>
<accession>B1Y8V8</accession>
<evidence type="ECO:0000259" key="5">
    <source>
        <dbReference type="Pfam" id="PF01266"/>
    </source>
</evidence>
<dbReference type="Pfam" id="PF01266">
    <property type="entry name" value="DAO"/>
    <property type="match status" value="1"/>
</dbReference>
<dbReference type="PANTHER" id="PTHR13847">
    <property type="entry name" value="SARCOSINE DEHYDROGENASE-RELATED"/>
    <property type="match status" value="1"/>
</dbReference>
<dbReference type="GO" id="GO:0005737">
    <property type="term" value="C:cytoplasm"/>
    <property type="evidence" value="ECO:0007669"/>
    <property type="project" value="TreeGrafter"/>
</dbReference>
<dbReference type="NCBIfam" id="NF040813">
    <property type="entry name" value="pro_dh_Thprot"/>
    <property type="match status" value="1"/>
</dbReference>
<dbReference type="STRING" id="444157.Tneu_1260"/>
<evidence type="ECO:0000313" key="7">
    <source>
        <dbReference type="Proteomes" id="UP000001694"/>
    </source>
</evidence>
<keyword evidence="4" id="KW-0560">Oxidoreductase</keyword>
<dbReference type="OrthoDB" id="168391at2157"/>
<evidence type="ECO:0000256" key="4">
    <source>
        <dbReference type="ARBA" id="ARBA00023002"/>
    </source>
</evidence>
<organism evidence="6 7">
    <name type="scientific">Pyrobaculum neutrophilum (strain DSM 2338 / JCM 9278 / NBRC 100436 / V24Sta)</name>
    <name type="common">Thermoproteus neutrophilus</name>
    <dbReference type="NCBI Taxonomy" id="444157"/>
    <lineage>
        <taxon>Archaea</taxon>
        <taxon>Thermoproteota</taxon>
        <taxon>Thermoprotei</taxon>
        <taxon>Thermoproteales</taxon>
        <taxon>Thermoproteaceae</taxon>
        <taxon>Pyrobaculum</taxon>
    </lineage>
</organism>
<dbReference type="PRINTS" id="PR00411">
    <property type="entry name" value="PNDRDTASEI"/>
</dbReference>
<dbReference type="HOGENOM" id="CLU_753592_0_0_2"/>
<dbReference type="RefSeq" id="WP_012350606.1">
    <property type="nucleotide sequence ID" value="NC_010525.1"/>
</dbReference>
<comment type="similarity">
    <text evidence="2">Belongs to the DadA oxidoreductase family.</text>
</comment>
<sequence length="363" mass="40063">MKVAVVGGGIIGLFTAYHLRQQGADVVIIDQGEPGGWSKAAAGILEFTRFVINRINVRSYPRRYLSMALRGDARIKTWDWGWISAYLKAWGREPTQDMWEAIKTLGEYSRRQYRALAEAENDFAYSEEPLYEVGIDVAAALEEAKRDPLSPKVEAGRCCGREALAYLDAARLSTEDFVARMLRELRGVQTVRRRAQEVAGREVWLEGGDVVGADAVVVAAGYWARKFGIPVAPFKGYGFRTTAKAQNMFIEMAKGVAVVPLPKWTKVTGRFDLDGTEDHSPSARVLQRARQILGNFEVLEMSVGYRPCTPDGFPVVDKVGEVVVATGACRLGWTYGPALGKLAADLALGKPGIEALTARRFRR</sequence>
<dbReference type="Gene3D" id="3.30.9.10">
    <property type="entry name" value="D-Amino Acid Oxidase, subunit A, domain 2"/>
    <property type="match status" value="1"/>
</dbReference>
<name>B1Y8V8_PYRNV</name>
<protein>
    <submittedName>
        <fullName evidence="6">FAD dependent oxidoreductase</fullName>
    </submittedName>
</protein>
<dbReference type="KEGG" id="tne:Tneu_1260"/>
<gene>
    <name evidence="6" type="ordered locus">Tneu_1260</name>
</gene>
<keyword evidence="7" id="KW-1185">Reference proteome</keyword>
<keyword evidence="3" id="KW-0285">Flavoprotein</keyword>
<dbReference type="eggNOG" id="arCOG00758">
    <property type="taxonomic scope" value="Archaea"/>
</dbReference>
<reference evidence="6" key="1">
    <citation type="submission" date="2008-03" db="EMBL/GenBank/DDBJ databases">
        <title>Complete sequence of Thermoproteus neutrophilus V24Sta.</title>
        <authorList>
            <consortium name="US DOE Joint Genome Institute"/>
            <person name="Copeland A."/>
            <person name="Lucas S."/>
            <person name="Lapidus A."/>
            <person name="Glavina del Rio T."/>
            <person name="Dalin E."/>
            <person name="Tice H."/>
            <person name="Bruce D."/>
            <person name="Goodwin L."/>
            <person name="Pitluck S."/>
            <person name="Sims D."/>
            <person name="Brettin T."/>
            <person name="Detter J.C."/>
            <person name="Han C."/>
            <person name="Kuske C.R."/>
            <person name="Schmutz J."/>
            <person name="Larimer F."/>
            <person name="Land M."/>
            <person name="Hauser L."/>
            <person name="Kyrpides N."/>
            <person name="Mikhailova N."/>
            <person name="Biddle J.F."/>
            <person name="Zhang Z."/>
            <person name="Fitz-Gibbon S.T."/>
            <person name="Lowe T.M."/>
            <person name="Saltikov C."/>
            <person name="House C.H."/>
            <person name="Richardson P."/>
        </authorList>
    </citation>
    <scope>NUCLEOTIDE SEQUENCE [LARGE SCALE GENOMIC DNA]</scope>
    <source>
        <strain evidence="6">V24Sta</strain>
    </source>
</reference>
<dbReference type="PANTHER" id="PTHR13847:SF286">
    <property type="entry name" value="D-AMINO ACID DEHYDROGENASE"/>
    <property type="match status" value="1"/>
</dbReference>
<evidence type="ECO:0000313" key="6">
    <source>
        <dbReference type="EMBL" id="ACB40187.1"/>
    </source>
</evidence>
<feature type="domain" description="FAD dependent oxidoreductase" evidence="5">
    <location>
        <begin position="2"/>
        <end position="346"/>
    </location>
</feature>
<dbReference type="InterPro" id="IPR006076">
    <property type="entry name" value="FAD-dep_OxRdtase"/>
</dbReference>
<proteinExistence type="inferred from homology"/>
<dbReference type="SUPFAM" id="SSF51971">
    <property type="entry name" value="Nucleotide-binding domain"/>
    <property type="match status" value="1"/>
</dbReference>
<dbReference type="Gene3D" id="3.50.50.60">
    <property type="entry name" value="FAD/NAD(P)-binding domain"/>
    <property type="match status" value="1"/>
</dbReference>
<dbReference type="Proteomes" id="UP000001694">
    <property type="component" value="Chromosome"/>
</dbReference>
<evidence type="ECO:0000256" key="1">
    <source>
        <dbReference type="ARBA" id="ARBA00001974"/>
    </source>
</evidence>
<dbReference type="EMBL" id="CP001014">
    <property type="protein sequence ID" value="ACB40187.1"/>
    <property type="molecule type" value="Genomic_DNA"/>
</dbReference>
<evidence type="ECO:0000256" key="3">
    <source>
        <dbReference type="ARBA" id="ARBA00022630"/>
    </source>
</evidence>
<comment type="cofactor">
    <cofactor evidence="1">
        <name>FAD</name>
        <dbReference type="ChEBI" id="CHEBI:57692"/>
    </cofactor>
</comment>
<dbReference type="InterPro" id="IPR053679">
    <property type="entry name" value="DadA_oxidoreductase"/>
</dbReference>
<dbReference type="AlphaFoldDB" id="B1Y8V8"/>